<protein>
    <recommendedName>
        <fullName evidence="4">SMB domain-containing protein</fullName>
    </recommendedName>
</protein>
<gene>
    <name evidence="5" type="ORF">DILT_LOCUS9058</name>
</gene>
<dbReference type="SUPFAM" id="SSF90188">
    <property type="entry name" value="Somatomedin B domain"/>
    <property type="match status" value="1"/>
</dbReference>
<dbReference type="InterPro" id="IPR036383">
    <property type="entry name" value="TSP1_rpt_sf"/>
</dbReference>
<dbReference type="InterPro" id="IPR039942">
    <property type="entry name" value="SBSPO"/>
</dbReference>
<reference evidence="5 6" key="1">
    <citation type="submission" date="2018-11" db="EMBL/GenBank/DDBJ databases">
        <authorList>
            <consortium name="Pathogen Informatics"/>
        </authorList>
    </citation>
    <scope>NUCLEOTIDE SEQUENCE [LARGE SCALE GENOMIC DNA]</scope>
</reference>
<sequence length="229" mass="26318">MAEELRGSCRNADGSAKCCVGRQADCLGQQPLYASFYAFRARPSQKAFGSYRRCHCDESCLLTQDCCPDYRQLCHKPKVDCRVSAWTNWSPCSNACGQGRQRRSRVIIESPKNGGERCPFLEESRKCDGIHGSHCRFVRSGSRMRRLDAQTEVANLLPVQGDIQDKLRHFDMRWDIRRRLYLVQLMQQNQTEVPDPEPYCVMYKIVYANPSCQSGKPAWTFPSDNDDTW</sequence>
<feature type="non-terminal residue" evidence="5">
    <location>
        <position position="229"/>
    </location>
</feature>
<proteinExistence type="predicted"/>
<dbReference type="PANTHER" id="PTHR20920">
    <property type="entry name" value="RPE-SPONDIN"/>
    <property type="match status" value="1"/>
</dbReference>
<dbReference type="Gene3D" id="2.20.100.10">
    <property type="entry name" value="Thrombospondin type-1 (TSP1) repeat"/>
    <property type="match status" value="1"/>
</dbReference>
<feature type="domain" description="SMB" evidence="4">
    <location>
        <begin position="22"/>
        <end position="78"/>
    </location>
</feature>
<dbReference type="InterPro" id="IPR036024">
    <property type="entry name" value="Somatomedin_B-like_dom_sf"/>
</dbReference>
<keyword evidence="2" id="KW-1015">Disulfide bond</keyword>
<dbReference type="FunFam" id="2.20.100.10:FF:000120">
    <property type="entry name" value="Thrombospondin, type I, domain-containing 7Ab"/>
    <property type="match status" value="1"/>
</dbReference>
<organism evidence="5 6">
    <name type="scientific">Dibothriocephalus latus</name>
    <name type="common">Fish tapeworm</name>
    <name type="synonym">Diphyllobothrium latum</name>
    <dbReference type="NCBI Taxonomy" id="60516"/>
    <lineage>
        <taxon>Eukaryota</taxon>
        <taxon>Metazoa</taxon>
        <taxon>Spiralia</taxon>
        <taxon>Lophotrochozoa</taxon>
        <taxon>Platyhelminthes</taxon>
        <taxon>Cestoda</taxon>
        <taxon>Eucestoda</taxon>
        <taxon>Diphyllobothriidea</taxon>
        <taxon>Diphyllobothriidae</taxon>
        <taxon>Dibothriocephalus</taxon>
    </lineage>
</organism>
<evidence type="ECO:0000313" key="6">
    <source>
        <dbReference type="Proteomes" id="UP000281553"/>
    </source>
</evidence>
<dbReference type="InterPro" id="IPR000884">
    <property type="entry name" value="TSP1_rpt"/>
</dbReference>
<keyword evidence="1" id="KW-0732">Signal</keyword>
<dbReference type="SMART" id="SM00209">
    <property type="entry name" value="TSP1"/>
    <property type="match status" value="1"/>
</dbReference>
<dbReference type="PROSITE" id="PS50958">
    <property type="entry name" value="SMB_2"/>
    <property type="match status" value="1"/>
</dbReference>
<keyword evidence="3" id="KW-0325">Glycoprotein</keyword>
<keyword evidence="6" id="KW-1185">Reference proteome</keyword>
<evidence type="ECO:0000256" key="3">
    <source>
        <dbReference type="ARBA" id="ARBA00023180"/>
    </source>
</evidence>
<name>A0A3P7LNK4_DIBLA</name>
<dbReference type="EMBL" id="UYRU01055896">
    <property type="protein sequence ID" value="VDN13227.1"/>
    <property type="molecule type" value="Genomic_DNA"/>
</dbReference>
<evidence type="ECO:0000256" key="1">
    <source>
        <dbReference type="ARBA" id="ARBA00022729"/>
    </source>
</evidence>
<dbReference type="OrthoDB" id="98591at2759"/>
<dbReference type="InterPro" id="IPR001212">
    <property type="entry name" value="Somatomedin_B_dom"/>
</dbReference>
<dbReference type="Proteomes" id="UP000281553">
    <property type="component" value="Unassembled WGS sequence"/>
</dbReference>
<dbReference type="Pfam" id="PF01033">
    <property type="entry name" value="Somatomedin_B"/>
    <property type="match status" value="1"/>
</dbReference>
<accession>A0A3P7LNK4</accession>
<dbReference type="Gene3D" id="4.10.410.20">
    <property type="match status" value="1"/>
</dbReference>
<evidence type="ECO:0000256" key="2">
    <source>
        <dbReference type="ARBA" id="ARBA00023157"/>
    </source>
</evidence>
<dbReference type="SUPFAM" id="SSF82895">
    <property type="entry name" value="TSP-1 type 1 repeat"/>
    <property type="match status" value="1"/>
</dbReference>
<evidence type="ECO:0000259" key="4">
    <source>
        <dbReference type="PROSITE" id="PS50958"/>
    </source>
</evidence>
<dbReference type="PROSITE" id="PS00524">
    <property type="entry name" value="SMB_1"/>
    <property type="match status" value="1"/>
</dbReference>
<evidence type="ECO:0000313" key="5">
    <source>
        <dbReference type="EMBL" id="VDN13227.1"/>
    </source>
</evidence>
<dbReference type="Pfam" id="PF19028">
    <property type="entry name" value="TSP1_spondin"/>
    <property type="match status" value="1"/>
</dbReference>
<dbReference type="InterPro" id="IPR044004">
    <property type="entry name" value="TSP1_spondin_dom"/>
</dbReference>
<dbReference type="PANTHER" id="PTHR20920:SF5">
    <property type="entry name" value="SMB DOMAIN-CONTAINING PROTEIN"/>
    <property type="match status" value="1"/>
</dbReference>
<dbReference type="PROSITE" id="PS50092">
    <property type="entry name" value="TSP1"/>
    <property type="match status" value="1"/>
</dbReference>
<dbReference type="AlphaFoldDB" id="A0A3P7LNK4"/>